<dbReference type="InterPro" id="IPR043502">
    <property type="entry name" value="DNA/RNA_pol_sf"/>
</dbReference>
<dbReference type="Proteomes" id="UP000011116">
    <property type="component" value="Chromosome 4H"/>
</dbReference>
<dbReference type="Pfam" id="PF13966">
    <property type="entry name" value="zf-RVT"/>
    <property type="match status" value="1"/>
</dbReference>
<sequence>MPGFQETVLQAWSAPSSHTQPVHVFNHKLKTTALSLRSWSRGLFSNCKLQLFMALEVILQLDVAQDSRPLSTEERALRAGLKRRILGLVALERSRKRQASRINYLRDGDANTKFFHLRINSRKRKNHIQRLKHNDGWLATHEDKENVILEHFSKTLGRPPLRQLDFIWMVVDPSTHALEDLDLPFSELEIKEAIDDMPSEKAPGLDGFSIAFFQSCWDIVKDDLMRAITSFSEQSASNFAILNTANIVLIPKKDGAEAITDFRPISLIHVVPKIIAKAMARRLGPKMDAIVSRCQSAFIKTRTIHDNFMYVRNTARSLHRSKTPALLIKLDIAKAFDTVRWDYLLDLLRRLGFPPRWRALLSSLFSSATSRVILNGIPGKDIAHGRGLRQGDPLSPLLFDIAIDPLQQILDKATASGLMSESPGGSQHPRISLYADDAAIFIAPSVQDISCLANILQGFGEVTGMVTNVAKSSIAPIRCSDVDLTAVLANFSAAITQFPLKYLGLPLSLGRLRRTDLQPYIDKAASRLNPLKGRFLNRAGCCTYVKSVLSSMPIFLLTAIKVDKGFLRAMAKICRGMLWDCKESVSGGKCKVNWQKVCRPKELGGLGILDLERFSRALRLRWLWDEWKAPEKPWVGFETPNDASDRQLFNAATRVTIGDGKKASFWSSSWLDGKPPKDMAPLIFKASRRKNRTVHDALTDHTWVADIAVEAFTAEHIGQFVQLWDPISDIQLSPDIEDSIIWTLSPNGCYSASSAYKAQFMTALPCSFGSIVWKTWAPPKCRFFAWLAVQNRLWTADRLAKRGWPHQPSCQLCRCSPETARHMLFECRYSKRIWSAAASWLSCPELLLSMGSGRPKVVDYWQALARSPSSSPKGLKTAIMLITWEIWKERNERVFNKKSSLPVVVMHKIREVAKDWILAEAKNLADLVG</sequence>
<dbReference type="AlphaFoldDB" id="A0A8I6XH49"/>
<protein>
    <recommendedName>
        <fullName evidence="1">Reverse transcriptase domain-containing protein</fullName>
    </recommendedName>
</protein>
<dbReference type="InterPro" id="IPR000477">
    <property type="entry name" value="RT_dom"/>
</dbReference>
<organism evidence="2 3">
    <name type="scientific">Hordeum vulgare subsp. vulgare</name>
    <name type="common">Domesticated barley</name>
    <dbReference type="NCBI Taxonomy" id="112509"/>
    <lineage>
        <taxon>Eukaryota</taxon>
        <taxon>Viridiplantae</taxon>
        <taxon>Streptophyta</taxon>
        <taxon>Embryophyta</taxon>
        <taxon>Tracheophyta</taxon>
        <taxon>Spermatophyta</taxon>
        <taxon>Magnoliopsida</taxon>
        <taxon>Liliopsida</taxon>
        <taxon>Poales</taxon>
        <taxon>Poaceae</taxon>
        <taxon>BOP clade</taxon>
        <taxon>Pooideae</taxon>
        <taxon>Triticodae</taxon>
        <taxon>Triticeae</taxon>
        <taxon>Hordeinae</taxon>
        <taxon>Hordeum</taxon>
    </lineage>
</organism>
<name>A0A8I6XH49_HORVV</name>
<dbReference type="EnsemblPlants" id="HORVU.MOREX.r3.4HG0351230.1">
    <property type="protein sequence ID" value="HORVU.MOREX.r3.4HG0351230.1.CDS1"/>
    <property type="gene ID" value="HORVU.MOREX.r3.4HG0351230"/>
</dbReference>
<evidence type="ECO:0000259" key="1">
    <source>
        <dbReference type="PROSITE" id="PS50878"/>
    </source>
</evidence>
<evidence type="ECO:0000313" key="3">
    <source>
        <dbReference type="Proteomes" id="UP000011116"/>
    </source>
</evidence>
<dbReference type="SUPFAM" id="SSF56672">
    <property type="entry name" value="DNA/RNA polymerases"/>
    <property type="match status" value="1"/>
</dbReference>
<reference evidence="3" key="1">
    <citation type="journal article" date="2012" name="Nature">
        <title>A physical, genetic and functional sequence assembly of the barley genome.</title>
        <authorList>
            <consortium name="The International Barley Genome Sequencing Consortium"/>
            <person name="Mayer K.F."/>
            <person name="Waugh R."/>
            <person name="Brown J.W."/>
            <person name="Schulman A."/>
            <person name="Langridge P."/>
            <person name="Platzer M."/>
            <person name="Fincher G.B."/>
            <person name="Muehlbauer G.J."/>
            <person name="Sato K."/>
            <person name="Close T.J."/>
            <person name="Wise R.P."/>
            <person name="Stein N."/>
        </authorList>
    </citation>
    <scope>NUCLEOTIDE SEQUENCE [LARGE SCALE GENOMIC DNA]</scope>
    <source>
        <strain evidence="3">cv. Morex</strain>
    </source>
</reference>
<dbReference type="Gramene" id="HORVU.MOREX.r3.4HG0351230.1">
    <property type="protein sequence ID" value="HORVU.MOREX.r3.4HG0351230.1.CDS1"/>
    <property type="gene ID" value="HORVU.MOREX.r3.4HG0351230"/>
</dbReference>
<dbReference type="InterPro" id="IPR026960">
    <property type="entry name" value="RVT-Znf"/>
</dbReference>
<reference evidence="2" key="3">
    <citation type="submission" date="2022-01" db="UniProtKB">
        <authorList>
            <consortium name="EnsemblPlants"/>
        </authorList>
    </citation>
    <scope>IDENTIFICATION</scope>
    <source>
        <strain evidence="2">subsp. vulgare</strain>
    </source>
</reference>
<accession>A0A8I6XH49</accession>
<reference evidence="2" key="2">
    <citation type="submission" date="2020-10" db="EMBL/GenBank/DDBJ databases">
        <authorList>
            <person name="Scholz U."/>
            <person name="Mascher M."/>
            <person name="Fiebig A."/>
        </authorList>
    </citation>
    <scope>NUCLEOTIDE SEQUENCE [LARGE SCALE GENOMIC DNA]</scope>
    <source>
        <strain evidence="2">cv. Morex</strain>
    </source>
</reference>
<evidence type="ECO:0000313" key="2">
    <source>
        <dbReference type="EnsemblPlants" id="HORVU.MOREX.r3.4HG0351230.1.CDS1"/>
    </source>
</evidence>
<dbReference type="PANTHER" id="PTHR33116:SF87">
    <property type="entry name" value="OS01G0158850 PROTEIN"/>
    <property type="match status" value="1"/>
</dbReference>
<feature type="domain" description="Reverse transcriptase" evidence="1">
    <location>
        <begin position="231"/>
        <end position="507"/>
    </location>
</feature>
<dbReference type="CDD" id="cd01650">
    <property type="entry name" value="RT_nLTR_like"/>
    <property type="match status" value="1"/>
</dbReference>
<proteinExistence type="predicted"/>
<dbReference type="Pfam" id="PF00078">
    <property type="entry name" value="RVT_1"/>
    <property type="match status" value="1"/>
</dbReference>
<dbReference type="SMR" id="A0A8I6XH49"/>
<dbReference type="PANTHER" id="PTHR33116">
    <property type="entry name" value="REVERSE TRANSCRIPTASE ZINC-BINDING DOMAIN-CONTAINING PROTEIN-RELATED-RELATED"/>
    <property type="match status" value="1"/>
</dbReference>
<dbReference type="PROSITE" id="PS50878">
    <property type="entry name" value="RT_POL"/>
    <property type="match status" value="1"/>
</dbReference>
<keyword evidence="3" id="KW-1185">Reference proteome</keyword>